<evidence type="ECO:0000259" key="1">
    <source>
        <dbReference type="Pfam" id="PF18922"/>
    </source>
</evidence>
<evidence type="ECO:0000313" key="2">
    <source>
        <dbReference type="EMBL" id="QHS85431.1"/>
    </source>
</evidence>
<dbReference type="Pfam" id="PF18922">
    <property type="entry name" value="DUF5672"/>
    <property type="match status" value="1"/>
</dbReference>
<dbReference type="EMBL" id="MN739043">
    <property type="protein sequence ID" value="QHS85431.1"/>
    <property type="molecule type" value="Genomic_DNA"/>
</dbReference>
<dbReference type="AlphaFoldDB" id="A0A6C0B0Z0"/>
<name>A0A6C0B0Z0_9ZZZZ</name>
<organism evidence="2">
    <name type="scientific">viral metagenome</name>
    <dbReference type="NCBI Taxonomy" id="1070528"/>
    <lineage>
        <taxon>unclassified sequences</taxon>
        <taxon>metagenomes</taxon>
        <taxon>organismal metagenomes</taxon>
    </lineage>
</organism>
<dbReference type="InterPro" id="IPR043729">
    <property type="entry name" value="DUF5672"/>
</dbReference>
<sequence length="234" mass="27723">MNFTYTAIIIEPRKHKAIEFVLNNVCECLSHEWNVILFHGNKNYDYANTIVKKLNSVHNERISMVNLNIDNLTTEEYNHLFVTKSILYENILSETFIVFQTDSMIFKRNSHLLNEYLEYDYVGAPWPIDDRENEKLCGYIGNGGFSLRKKSKMLEIIEKKEFSLQMNEDVYFNIPYDDIHMKRPSYEKASLFSVEGVFRENAFACHKPCLFFLNAFRFHYPEFIILESLQSCEE</sequence>
<accession>A0A6C0B0Z0</accession>
<feature type="domain" description="DUF5672" evidence="1">
    <location>
        <begin position="63"/>
        <end position="206"/>
    </location>
</feature>
<proteinExistence type="predicted"/>
<protein>
    <recommendedName>
        <fullName evidence="1">DUF5672 domain-containing protein</fullName>
    </recommendedName>
</protein>
<reference evidence="2" key="1">
    <citation type="journal article" date="2020" name="Nature">
        <title>Giant virus diversity and host interactions through global metagenomics.</title>
        <authorList>
            <person name="Schulz F."/>
            <person name="Roux S."/>
            <person name="Paez-Espino D."/>
            <person name="Jungbluth S."/>
            <person name="Walsh D.A."/>
            <person name="Denef V.J."/>
            <person name="McMahon K.D."/>
            <person name="Konstantinidis K.T."/>
            <person name="Eloe-Fadrosh E.A."/>
            <person name="Kyrpides N.C."/>
            <person name="Woyke T."/>
        </authorList>
    </citation>
    <scope>NUCLEOTIDE SEQUENCE</scope>
    <source>
        <strain evidence="2">GVMAG-M-3300009182-78</strain>
    </source>
</reference>